<dbReference type="GO" id="GO:0004077">
    <property type="term" value="F:biotin--[biotin carboxyl-carrier protein] ligase activity"/>
    <property type="evidence" value="ECO:0007669"/>
    <property type="project" value="UniProtKB-EC"/>
</dbReference>
<evidence type="ECO:0000256" key="6">
    <source>
        <dbReference type="ARBA" id="ARBA00047846"/>
    </source>
</evidence>
<dbReference type="Pfam" id="PF03099">
    <property type="entry name" value="BPL_LplA_LipB"/>
    <property type="match status" value="1"/>
</dbReference>
<dbReference type="PANTHER" id="PTHR12835">
    <property type="entry name" value="BIOTIN PROTEIN LIGASE"/>
    <property type="match status" value="1"/>
</dbReference>
<evidence type="ECO:0000256" key="3">
    <source>
        <dbReference type="ARBA" id="ARBA00022840"/>
    </source>
</evidence>
<gene>
    <name evidence="8" type="ORF">Ga0061068_101132</name>
</gene>
<accession>A0A0K6INN5</accession>
<evidence type="ECO:0000256" key="1">
    <source>
        <dbReference type="ARBA" id="ARBA00022598"/>
    </source>
</evidence>
<dbReference type="GO" id="GO:0005737">
    <property type="term" value="C:cytoplasm"/>
    <property type="evidence" value="ECO:0007669"/>
    <property type="project" value="TreeGrafter"/>
</dbReference>
<evidence type="ECO:0000313" key="9">
    <source>
        <dbReference type="Proteomes" id="UP000182108"/>
    </source>
</evidence>
<keyword evidence="9" id="KW-1185">Reference proteome</keyword>
<dbReference type="InterPro" id="IPR045864">
    <property type="entry name" value="aa-tRNA-synth_II/BPL/LPL"/>
</dbReference>
<dbReference type="GO" id="GO:0005524">
    <property type="term" value="F:ATP binding"/>
    <property type="evidence" value="ECO:0007669"/>
    <property type="project" value="UniProtKB-KW"/>
</dbReference>
<dbReference type="CDD" id="cd16442">
    <property type="entry name" value="BPL"/>
    <property type="match status" value="1"/>
</dbReference>
<name>A0A0K6INN5_9PROT</name>
<dbReference type="RefSeq" id="WP_055422523.1">
    <property type="nucleotide sequence ID" value="NZ_CYHH01000001.1"/>
</dbReference>
<dbReference type="SUPFAM" id="SSF50037">
    <property type="entry name" value="C-terminal domain of transcriptional repressors"/>
    <property type="match status" value="1"/>
</dbReference>
<keyword evidence="1 8" id="KW-0436">Ligase</keyword>
<comment type="catalytic activity">
    <reaction evidence="6">
        <text>biotin + L-lysyl-[protein] + ATP = N(6)-biotinyl-L-lysyl-[protein] + AMP + diphosphate + H(+)</text>
        <dbReference type="Rhea" id="RHEA:11756"/>
        <dbReference type="Rhea" id="RHEA-COMP:9752"/>
        <dbReference type="Rhea" id="RHEA-COMP:10505"/>
        <dbReference type="ChEBI" id="CHEBI:15378"/>
        <dbReference type="ChEBI" id="CHEBI:29969"/>
        <dbReference type="ChEBI" id="CHEBI:30616"/>
        <dbReference type="ChEBI" id="CHEBI:33019"/>
        <dbReference type="ChEBI" id="CHEBI:57586"/>
        <dbReference type="ChEBI" id="CHEBI:83144"/>
        <dbReference type="ChEBI" id="CHEBI:456215"/>
        <dbReference type="EC" id="6.3.4.15"/>
    </reaction>
</comment>
<evidence type="ECO:0000256" key="4">
    <source>
        <dbReference type="ARBA" id="ARBA00023267"/>
    </source>
</evidence>
<sequence length="267" mass="28241">MPAPSAFDPAALHRLLPEALARRLDLHWLGECASTNDEAMRLPLPDPGRLAVVGADRQTRGRGRQDRIWQSWPDASLTFSCLFAFPPGTSLEALPLAVGVALARGLQALGVPGVGLKWPNDLLIAGAKVAGVLIEAQSRHAAPTRVVVGIGLNLELPPDFQPASGLPATALAHHLAPLPPREAVLAALLERLDAVRASYLAGRGFVPWRDEWNALDAYAGQEVAVRDGERELVGIDAGVDDTGRLLLDTASGRIACCVGDVSLRPLA</sequence>
<organism evidence="8 9">
    <name type="scientific">Tepidiphilus thermophilus</name>
    <dbReference type="NCBI Taxonomy" id="876478"/>
    <lineage>
        <taxon>Bacteria</taxon>
        <taxon>Pseudomonadati</taxon>
        <taxon>Pseudomonadota</taxon>
        <taxon>Hydrogenophilia</taxon>
        <taxon>Hydrogenophilales</taxon>
        <taxon>Hydrogenophilaceae</taxon>
        <taxon>Tepidiphilus</taxon>
    </lineage>
</organism>
<dbReference type="Gene3D" id="2.30.30.100">
    <property type="match status" value="1"/>
</dbReference>
<dbReference type="OrthoDB" id="9807064at2"/>
<feature type="domain" description="BPL/LPL catalytic" evidence="7">
    <location>
        <begin position="18"/>
        <end position="200"/>
    </location>
</feature>
<proteinExistence type="predicted"/>
<dbReference type="SUPFAM" id="SSF55681">
    <property type="entry name" value="Class II aaRS and biotin synthetases"/>
    <property type="match status" value="1"/>
</dbReference>
<evidence type="ECO:0000313" key="8">
    <source>
        <dbReference type="EMBL" id="CUB04932.1"/>
    </source>
</evidence>
<reference evidence="9" key="1">
    <citation type="submission" date="2015-08" db="EMBL/GenBank/DDBJ databases">
        <authorList>
            <person name="Babu N.S."/>
            <person name="Beckwith C.J."/>
            <person name="Beseler K.G."/>
            <person name="Brison A."/>
            <person name="Carone J.V."/>
            <person name="Caskin T.P."/>
            <person name="Diamond M."/>
            <person name="Durham M.E."/>
            <person name="Foxe J.M."/>
            <person name="Go M."/>
            <person name="Henderson B.A."/>
            <person name="Jones I.B."/>
            <person name="McGettigan J.A."/>
            <person name="Micheletti S.J."/>
            <person name="Nasrallah M.E."/>
            <person name="Ortiz D."/>
            <person name="Piller C.R."/>
            <person name="Privatt S.R."/>
            <person name="Schneider S.L."/>
            <person name="Sharp S."/>
            <person name="Smith T.C."/>
            <person name="Stanton J.D."/>
            <person name="Ullery H.E."/>
            <person name="Wilson R.J."/>
            <person name="Serrano M.G."/>
            <person name="Buck G."/>
            <person name="Lee V."/>
            <person name="Wang Y."/>
            <person name="Carvalho R."/>
            <person name="Voegtly L."/>
            <person name="Shi R."/>
            <person name="Duckworth R."/>
            <person name="Johnson A."/>
            <person name="Loviza R."/>
            <person name="Walstead R."/>
            <person name="Shah Z."/>
            <person name="Kiflezghi M."/>
            <person name="Wade K."/>
            <person name="Ball S.L."/>
            <person name="Bradley K.W."/>
            <person name="Asai D.J."/>
            <person name="Bowman C.A."/>
            <person name="Russell D.A."/>
            <person name="Pope W.H."/>
            <person name="Jacobs-Sera D."/>
            <person name="Hendrix R.W."/>
            <person name="Hatfull G.F."/>
        </authorList>
    </citation>
    <scope>NUCLEOTIDE SEQUENCE [LARGE SCALE GENOMIC DNA]</scope>
    <source>
        <strain evidence="9">JCM 19170</strain>
    </source>
</reference>
<keyword evidence="4" id="KW-0092">Biotin</keyword>
<dbReference type="EMBL" id="CYHH01000001">
    <property type="protein sequence ID" value="CUB04932.1"/>
    <property type="molecule type" value="Genomic_DNA"/>
</dbReference>
<dbReference type="InterPro" id="IPR004408">
    <property type="entry name" value="Biotin_CoA_COase_ligase"/>
</dbReference>
<evidence type="ECO:0000256" key="2">
    <source>
        <dbReference type="ARBA" id="ARBA00022741"/>
    </source>
</evidence>
<dbReference type="PROSITE" id="PS51733">
    <property type="entry name" value="BPL_LPL_CATALYTIC"/>
    <property type="match status" value="1"/>
</dbReference>
<dbReference type="InterPro" id="IPR003142">
    <property type="entry name" value="BPL_C"/>
</dbReference>
<evidence type="ECO:0000256" key="5">
    <source>
        <dbReference type="ARBA" id="ARBA00024227"/>
    </source>
</evidence>
<keyword evidence="3" id="KW-0067">ATP-binding</keyword>
<dbReference type="Proteomes" id="UP000182108">
    <property type="component" value="Unassembled WGS sequence"/>
</dbReference>
<dbReference type="NCBIfam" id="TIGR00121">
    <property type="entry name" value="birA_ligase"/>
    <property type="match status" value="1"/>
</dbReference>
<dbReference type="InterPro" id="IPR008988">
    <property type="entry name" value="Transcriptional_repressor_C"/>
</dbReference>
<dbReference type="Pfam" id="PF02237">
    <property type="entry name" value="BPL_C"/>
    <property type="match status" value="1"/>
</dbReference>
<keyword evidence="2" id="KW-0547">Nucleotide-binding</keyword>
<dbReference type="Gene3D" id="3.30.930.10">
    <property type="entry name" value="Bira Bifunctional Protein, Domain 2"/>
    <property type="match status" value="1"/>
</dbReference>
<dbReference type="EC" id="6.3.4.15" evidence="5"/>
<evidence type="ECO:0000259" key="7">
    <source>
        <dbReference type="PROSITE" id="PS51733"/>
    </source>
</evidence>
<protein>
    <recommendedName>
        <fullName evidence="5">biotin--[biotin carboxyl-carrier protein] ligase</fullName>
        <ecNumber evidence="5">6.3.4.15</ecNumber>
    </recommendedName>
</protein>
<dbReference type="InterPro" id="IPR004143">
    <property type="entry name" value="BPL_LPL_catalytic"/>
</dbReference>
<dbReference type="PANTHER" id="PTHR12835:SF5">
    <property type="entry name" value="BIOTIN--PROTEIN LIGASE"/>
    <property type="match status" value="1"/>
</dbReference>
<dbReference type="AlphaFoldDB" id="A0A0K6INN5"/>